<proteinExistence type="predicted"/>
<reference evidence="1" key="1">
    <citation type="submission" date="2014-11" db="EMBL/GenBank/DDBJ databases">
        <authorList>
            <person name="Amaro Gonzalez C."/>
        </authorList>
    </citation>
    <scope>NUCLEOTIDE SEQUENCE</scope>
</reference>
<name>A0A0E9STB3_ANGAN</name>
<reference evidence="1" key="2">
    <citation type="journal article" date="2015" name="Fish Shellfish Immunol.">
        <title>Early steps in the European eel (Anguilla anguilla)-Vibrio vulnificus interaction in the gills: Role of the RtxA13 toxin.</title>
        <authorList>
            <person name="Callol A."/>
            <person name="Pajuelo D."/>
            <person name="Ebbesson L."/>
            <person name="Teles M."/>
            <person name="MacKenzie S."/>
            <person name="Amaro C."/>
        </authorList>
    </citation>
    <scope>NUCLEOTIDE SEQUENCE</scope>
</reference>
<organism evidence="1">
    <name type="scientific">Anguilla anguilla</name>
    <name type="common">European freshwater eel</name>
    <name type="synonym">Muraena anguilla</name>
    <dbReference type="NCBI Taxonomy" id="7936"/>
    <lineage>
        <taxon>Eukaryota</taxon>
        <taxon>Metazoa</taxon>
        <taxon>Chordata</taxon>
        <taxon>Craniata</taxon>
        <taxon>Vertebrata</taxon>
        <taxon>Euteleostomi</taxon>
        <taxon>Actinopterygii</taxon>
        <taxon>Neopterygii</taxon>
        <taxon>Teleostei</taxon>
        <taxon>Anguilliformes</taxon>
        <taxon>Anguillidae</taxon>
        <taxon>Anguilla</taxon>
    </lineage>
</organism>
<evidence type="ECO:0000313" key="1">
    <source>
        <dbReference type="EMBL" id="JAH44492.1"/>
    </source>
</evidence>
<dbReference type="AlphaFoldDB" id="A0A0E9STB3"/>
<protein>
    <submittedName>
        <fullName evidence="1">Uncharacterized protein</fullName>
    </submittedName>
</protein>
<sequence>MSLNCHMFSLVFLITSLN</sequence>
<accession>A0A0E9STB3</accession>
<dbReference type="EMBL" id="GBXM01064085">
    <property type="protein sequence ID" value="JAH44492.1"/>
    <property type="molecule type" value="Transcribed_RNA"/>
</dbReference>